<keyword evidence="5" id="KW-0752">Steroid biosynthesis</keyword>
<evidence type="ECO:0000313" key="16">
    <source>
        <dbReference type="EMBL" id="KAG0264242.1"/>
    </source>
</evidence>
<keyword evidence="17" id="KW-1185">Reference proteome</keyword>
<dbReference type="InterPro" id="IPR033118">
    <property type="entry name" value="EXPERA"/>
</dbReference>
<dbReference type="GO" id="GO:0005783">
    <property type="term" value="C:endoplasmic reticulum"/>
    <property type="evidence" value="ECO:0007669"/>
    <property type="project" value="TreeGrafter"/>
</dbReference>
<comment type="subcellular location">
    <subcellularLocation>
        <location evidence="1">Membrane</location>
        <topology evidence="1">Multi-pass membrane protein</topology>
    </subcellularLocation>
</comment>
<keyword evidence="12" id="KW-0413">Isomerase</keyword>
<accession>A0A9P6QDG9</accession>
<dbReference type="GO" id="GO:0016020">
    <property type="term" value="C:membrane"/>
    <property type="evidence" value="ECO:0007669"/>
    <property type="project" value="UniProtKB-SubCell"/>
</dbReference>
<feature type="transmembrane region" description="Helical" evidence="14">
    <location>
        <begin position="59"/>
        <end position="78"/>
    </location>
</feature>
<evidence type="ECO:0000256" key="3">
    <source>
        <dbReference type="ARBA" id="ARBA00022516"/>
    </source>
</evidence>
<dbReference type="AlphaFoldDB" id="A0A9P6QDG9"/>
<protein>
    <recommendedName>
        <fullName evidence="15">EXPERA domain-containing protein</fullName>
    </recommendedName>
</protein>
<feature type="transmembrane region" description="Helical" evidence="14">
    <location>
        <begin position="29"/>
        <end position="47"/>
    </location>
</feature>
<organism evidence="16 17">
    <name type="scientific">Actinomortierella ambigua</name>
    <dbReference type="NCBI Taxonomy" id="1343610"/>
    <lineage>
        <taxon>Eukaryota</taxon>
        <taxon>Fungi</taxon>
        <taxon>Fungi incertae sedis</taxon>
        <taxon>Mucoromycota</taxon>
        <taxon>Mortierellomycotina</taxon>
        <taxon>Mortierellomycetes</taxon>
        <taxon>Mortierellales</taxon>
        <taxon>Mortierellaceae</taxon>
        <taxon>Actinomortierella</taxon>
    </lineage>
</organism>
<keyword evidence="3" id="KW-0444">Lipid biosynthesis</keyword>
<evidence type="ECO:0000256" key="9">
    <source>
        <dbReference type="ARBA" id="ARBA00023136"/>
    </source>
</evidence>
<feature type="transmembrane region" description="Helical" evidence="14">
    <location>
        <begin position="147"/>
        <end position="166"/>
    </location>
</feature>
<keyword evidence="7" id="KW-0756">Sterol biosynthesis</keyword>
<evidence type="ECO:0000256" key="6">
    <source>
        <dbReference type="ARBA" id="ARBA00022989"/>
    </source>
</evidence>
<dbReference type="GO" id="GO:0047750">
    <property type="term" value="F:cholestenol delta-isomerase activity"/>
    <property type="evidence" value="ECO:0007669"/>
    <property type="project" value="InterPro"/>
</dbReference>
<evidence type="ECO:0000256" key="1">
    <source>
        <dbReference type="ARBA" id="ARBA00004141"/>
    </source>
</evidence>
<evidence type="ECO:0000256" key="7">
    <source>
        <dbReference type="ARBA" id="ARBA00023011"/>
    </source>
</evidence>
<gene>
    <name evidence="16" type="ORF">DFQ27_001319</name>
</gene>
<evidence type="ECO:0000256" key="12">
    <source>
        <dbReference type="ARBA" id="ARBA00023235"/>
    </source>
</evidence>
<sequence>METARPHPYYPQNLVLDHYVPNTNSMMDTLIMMFAVFGVIIAVSLFLAYKKRNTSIRGVGNQVTFVWFVMCGFIHLGLEGYFGVYHKTLAGMNTPLAQVWKEYSISDSRYLTSDSFVLIMERITAFAWGPLAFYTAYAQYHDLPSRYIVQLILSLGQLYGDVLYYFTTLVEGSPHCDPHPYYYYFYFVHFNAWWIIIPCILMHNSIKNLYRAVRITMEGAAKDQKQKKHK</sequence>
<dbReference type="PROSITE" id="PS51751">
    <property type="entry name" value="EXPERA"/>
    <property type="match status" value="1"/>
</dbReference>
<proteinExistence type="inferred from homology"/>
<dbReference type="GO" id="GO:0004769">
    <property type="term" value="F:steroid Delta-isomerase activity"/>
    <property type="evidence" value="ECO:0007669"/>
    <property type="project" value="TreeGrafter"/>
</dbReference>
<keyword evidence="6 13" id="KW-1133">Transmembrane helix</keyword>
<feature type="domain" description="EXPERA" evidence="15">
    <location>
        <begin position="60"/>
        <end position="202"/>
    </location>
</feature>
<keyword evidence="4 13" id="KW-0812">Transmembrane</keyword>
<evidence type="ECO:0000256" key="2">
    <source>
        <dbReference type="ARBA" id="ARBA00008337"/>
    </source>
</evidence>
<evidence type="ECO:0000256" key="5">
    <source>
        <dbReference type="ARBA" id="ARBA00022955"/>
    </source>
</evidence>
<keyword evidence="9 13" id="KW-0472">Membrane</keyword>
<keyword evidence="8" id="KW-0443">Lipid metabolism</keyword>
<feature type="transmembrane region" description="Helical" evidence="14">
    <location>
        <begin position="116"/>
        <end position="135"/>
    </location>
</feature>
<dbReference type="Pfam" id="PF05241">
    <property type="entry name" value="EBP"/>
    <property type="match status" value="1"/>
</dbReference>
<dbReference type="GO" id="GO:0000247">
    <property type="term" value="F:C-8 sterol isomerase activity"/>
    <property type="evidence" value="ECO:0007669"/>
    <property type="project" value="TreeGrafter"/>
</dbReference>
<dbReference type="EMBL" id="JAAAJB010000143">
    <property type="protein sequence ID" value="KAG0264242.1"/>
    <property type="molecule type" value="Genomic_DNA"/>
</dbReference>
<dbReference type="GO" id="GO:0016126">
    <property type="term" value="P:sterol biosynthetic process"/>
    <property type="evidence" value="ECO:0007669"/>
    <property type="project" value="UniProtKB-KW"/>
</dbReference>
<evidence type="ECO:0000256" key="8">
    <source>
        <dbReference type="ARBA" id="ARBA00023098"/>
    </source>
</evidence>
<name>A0A9P6QDG9_9FUNG</name>
<dbReference type="Proteomes" id="UP000807716">
    <property type="component" value="Unassembled WGS sequence"/>
</dbReference>
<dbReference type="PANTHER" id="PTHR14207:SF0">
    <property type="entry name" value="3-BETA-HYDROXYSTEROID-DELTA(8),DELTA(7)-ISOMERASE"/>
    <property type="match status" value="1"/>
</dbReference>
<keyword evidence="10" id="KW-1207">Sterol metabolism</keyword>
<keyword evidence="11" id="KW-0753">Steroid metabolism</keyword>
<evidence type="ECO:0000256" key="10">
    <source>
        <dbReference type="ARBA" id="ARBA00023166"/>
    </source>
</evidence>
<evidence type="ECO:0000256" key="4">
    <source>
        <dbReference type="ARBA" id="ARBA00022692"/>
    </source>
</evidence>
<dbReference type="OrthoDB" id="58557at2759"/>
<feature type="transmembrane region" description="Helical" evidence="14">
    <location>
        <begin position="181"/>
        <end position="201"/>
    </location>
</feature>
<dbReference type="InterPro" id="IPR007905">
    <property type="entry name" value="EBP"/>
</dbReference>
<reference evidence="16" key="1">
    <citation type="journal article" date="2020" name="Fungal Divers.">
        <title>Resolving the Mortierellaceae phylogeny through synthesis of multi-gene phylogenetics and phylogenomics.</title>
        <authorList>
            <person name="Vandepol N."/>
            <person name="Liber J."/>
            <person name="Desiro A."/>
            <person name="Na H."/>
            <person name="Kennedy M."/>
            <person name="Barry K."/>
            <person name="Grigoriev I.V."/>
            <person name="Miller A.N."/>
            <person name="O'Donnell K."/>
            <person name="Stajich J.E."/>
            <person name="Bonito G."/>
        </authorList>
    </citation>
    <scope>NUCLEOTIDE SEQUENCE</scope>
    <source>
        <strain evidence="16">BC1065</strain>
    </source>
</reference>
<evidence type="ECO:0000256" key="13">
    <source>
        <dbReference type="PROSITE-ProRule" id="PRU01087"/>
    </source>
</evidence>
<evidence type="ECO:0000313" key="17">
    <source>
        <dbReference type="Proteomes" id="UP000807716"/>
    </source>
</evidence>
<evidence type="ECO:0000256" key="11">
    <source>
        <dbReference type="ARBA" id="ARBA00023221"/>
    </source>
</evidence>
<comment type="caution">
    <text evidence="16">The sequence shown here is derived from an EMBL/GenBank/DDBJ whole genome shotgun (WGS) entry which is preliminary data.</text>
</comment>
<comment type="similarity">
    <text evidence="2">Belongs to the EBP family.</text>
</comment>
<evidence type="ECO:0000256" key="14">
    <source>
        <dbReference type="SAM" id="Phobius"/>
    </source>
</evidence>
<dbReference type="PANTHER" id="PTHR14207">
    <property type="entry name" value="STEROL ISOMERASE"/>
    <property type="match status" value="1"/>
</dbReference>
<evidence type="ECO:0000259" key="15">
    <source>
        <dbReference type="PROSITE" id="PS51751"/>
    </source>
</evidence>